<reference evidence="2 3" key="1">
    <citation type="submission" date="2020-10" db="EMBL/GenBank/DDBJ databases">
        <title>Connecting structure to function with the recovery of over 1000 high-quality activated sludge metagenome-assembled genomes encoding full-length rRNA genes using long-read sequencing.</title>
        <authorList>
            <person name="Singleton C.M."/>
            <person name="Petriglieri F."/>
            <person name="Kristensen J.M."/>
            <person name="Kirkegaard R.H."/>
            <person name="Michaelsen T.Y."/>
            <person name="Andersen M.H."/>
            <person name="Karst S.M."/>
            <person name="Dueholm M.S."/>
            <person name="Nielsen P.H."/>
            <person name="Albertsen M."/>
        </authorList>
    </citation>
    <scope>NUCLEOTIDE SEQUENCE [LARGE SCALE GENOMIC DNA]</scope>
    <source>
        <strain evidence="2">Ribe_18-Q3-R11-54_MAXAC.273</strain>
    </source>
</reference>
<feature type="transmembrane region" description="Helical" evidence="1">
    <location>
        <begin position="12"/>
        <end position="29"/>
    </location>
</feature>
<dbReference type="Proteomes" id="UP000808337">
    <property type="component" value="Unassembled WGS sequence"/>
</dbReference>
<organism evidence="2 3">
    <name type="scientific">Candidatus Opimibacter skivensis</name>
    <dbReference type="NCBI Taxonomy" id="2982028"/>
    <lineage>
        <taxon>Bacteria</taxon>
        <taxon>Pseudomonadati</taxon>
        <taxon>Bacteroidota</taxon>
        <taxon>Saprospiria</taxon>
        <taxon>Saprospirales</taxon>
        <taxon>Saprospiraceae</taxon>
        <taxon>Candidatus Opimibacter</taxon>
    </lineage>
</organism>
<evidence type="ECO:0000313" key="3">
    <source>
        <dbReference type="Proteomes" id="UP000808337"/>
    </source>
</evidence>
<accession>A0A9D7STZ8</accession>
<keyword evidence="1" id="KW-0812">Transmembrane</keyword>
<dbReference type="AlphaFoldDB" id="A0A9D7STZ8"/>
<keyword evidence="1" id="KW-1133">Transmembrane helix</keyword>
<name>A0A9D7STZ8_9BACT</name>
<proteinExistence type="predicted"/>
<dbReference type="EMBL" id="JADKGY010000014">
    <property type="protein sequence ID" value="MBK9983265.1"/>
    <property type="molecule type" value="Genomic_DNA"/>
</dbReference>
<comment type="caution">
    <text evidence="2">The sequence shown here is derived from an EMBL/GenBank/DDBJ whole genome shotgun (WGS) entry which is preliminary data.</text>
</comment>
<evidence type="ECO:0000313" key="2">
    <source>
        <dbReference type="EMBL" id="MBK9983265.1"/>
    </source>
</evidence>
<keyword evidence="1" id="KW-0472">Membrane</keyword>
<evidence type="ECO:0000256" key="1">
    <source>
        <dbReference type="SAM" id="Phobius"/>
    </source>
</evidence>
<protein>
    <submittedName>
        <fullName evidence="2">Uncharacterized protein</fullName>
    </submittedName>
</protein>
<sequence length="1141" mass="128125">METFVIKLKYSLFFLVTFFSFGLCIPVFSNSISEARTDSLISTIVSEFNRVVKDNEKLAVEGRNDERKYIVRFEVADDFTTTVSLTCDWVEDAGVGLDENTYQSICTQYTAFNNDNLSKVQHYLIYIDFPAVILGTKMIVGQKEAEKHLDYYTKNQNDVNYPAYEAMINTIRSRMNIDNIGFLGNTGDDHQKILTVFGRWYYQRNKEQKLAVSYGTDYYPSNFLTPFVISHFINRINENEANYYGNKWSLINVMQTTMDYFNNFVPPGTTCLALKDEVHFSSAIGFIDNICTTINPAPEYLPYLWSLAKYIDNRQSRHPTNAPIDQGELNFITSLFSGFIAQHDKEWDDYVESQINGNDNINFLGYIIYSLGTGEDFSPQWSSVHLKDLLVEYLAQIHEVGSSNYYVNEHRRNVILNLFNTALQQMEPTDCATLLNEIQSKVSPSDGKRACINTIWDLSNLFWNSGQTDVEVINLINKVAIKASGITRGNVATFIDGANAKKLVYWKFSPNAVANIESISPEDRVDYSYNFLNDDYAKLNLSMKQCTLVTCSTYYDGNSFHNTCNCTNQNFFDYNDQDHRYENLDPFTVLYVVAPTNVSFLNLCSNGSGFCDEGVSPVTALSLALSIEKSQEETTEENLVLAGTIISTVLTFGEAYPVLAVGGKLAKIYAGFNVANEAVFSNMQTDNIYNTLTGPDYHVDPGTAGTIKTILDKVKIIGLAVDMAMLDPGDFLTVEDAAKLGVLNKVAQYETKALDAANDITDIQNLIEVSLDVENVATKKVSDLTTLQKSITRDVLGIQNVPNANLSEELVELISRSKGLDHNFGPDINSLSTADQLLLLNSIENNTDFIKDLAELPNGIKAWKLIKNFPQRRTDINLLRKMDEVMADGTILNRLGGETGLQDIIIKNVQAPCCGLSHPWLKSIDEYLDDVKGFATEFGSPPPSTGFDVVIDGMKSNNAWTVQSVAQMLKKIKNEPSLFTKSNVASFDNTFASMAEEELDLACGNCRFDMAMNDDSKFEFKSYKETSVNLLPNSSGFKNQHRAYIEAGPVNKTNYIFESGKIPNNVTVNINGTNEVLTRDQYIRHRFLEMYKNDPGYFWNGGSTSVYWQSVSPTIVSQSTLTSFLNSQDYNSTFLNFIKSE</sequence>
<gene>
    <name evidence="2" type="ORF">IPP15_12830</name>
</gene>